<dbReference type="Proteomes" id="UP000509241">
    <property type="component" value="Chromosome"/>
</dbReference>
<feature type="domain" description="Calcineurin-like phosphoesterase" evidence="2">
    <location>
        <begin position="3"/>
        <end position="226"/>
    </location>
</feature>
<feature type="compositionally biased region" description="Acidic residues" evidence="1">
    <location>
        <begin position="482"/>
        <end position="505"/>
    </location>
</feature>
<dbReference type="EMBL" id="CP058601">
    <property type="protein sequence ID" value="QLG50641.1"/>
    <property type="molecule type" value="Genomic_DNA"/>
</dbReference>
<dbReference type="InterPro" id="IPR004843">
    <property type="entry name" value="Calcineurin-like_PHP"/>
</dbReference>
<dbReference type="Pfam" id="PF00149">
    <property type="entry name" value="Metallophos"/>
    <property type="match status" value="1"/>
</dbReference>
<dbReference type="InterPro" id="IPR029052">
    <property type="entry name" value="Metallo-depent_PP-like"/>
</dbReference>
<dbReference type="Gene3D" id="3.60.21.10">
    <property type="match status" value="1"/>
</dbReference>
<proteinExistence type="predicted"/>
<evidence type="ECO:0000313" key="4">
    <source>
        <dbReference type="Proteomes" id="UP000509241"/>
    </source>
</evidence>
<dbReference type="OrthoDB" id="11638at2157"/>
<dbReference type="GeneID" id="56035280"/>
<keyword evidence="4" id="KW-1185">Reference proteome</keyword>
<evidence type="ECO:0000256" key="1">
    <source>
        <dbReference type="SAM" id="MobiDB-lite"/>
    </source>
</evidence>
<reference evidence="3 4" key="1">
    <citation type="submission" date="2020-07" db="EMBL/GenBank/DDBJ databases">
        <authorList>
            <person name="Cui H."/>
        </authorList>
    </citation>
    <scope>NUCLEOTIDE SEQUENCE [LARGE SCALE GENOMIC DNA]</scope>
    <source>
        <strain evidence="3 4">YPL8</strain>
    </source>
</reference>
<evidence type="ECO:0000313" key="3">
    <source>
        <dbReference type="EMBL" id="QLG50641.1"/>
    </source>
</evidence>
<feature type="compositionally biased region" description="Acidic residues" evidence="1">
    <location>
        <begin position="462"/>
        <end position="474"/>
    </location>
</feature>
<dbReference type="SUPFAM" id="SSF56300">
    <property type="entry name" value="Metallo-dependent phosphatases"/>
    <property type="match status" value="1"/>
</dbReference>
<dbReference type="PANTHER" id="PTHR30337:SF0">
    <property type="entry name" value="NUCLEASE SBCCD SUBUNIT D"/>
    <property type="match status" value="1"/>
</dbReference>
<organism evidence="3 4">
    <name type="scientific">Natrinema halophilum</name>
    <dbReference type="NCBI Taxonomy" id="1699371"/>
    <lineage>
        <taxon>Archaea</taxon>
        <taxon>Methanobacteriati</taxon>
        <taxon>Methanobacteriota</taxon>
        <taxon>Stenosarchaea group</taxon>
        <taxon>Halobacteria</taxon>
        <taxon>Halobacteriales</taxon>
        <taxon>Natrialbaceae</taxon>
        <taxon>Natrinema</taxon>
    </lineage>
</organism>
<evidence type="ECO:0000259" key="2">
    <source>
        <dbReference type="Pfam" id="PF00149"/>
    </source>
</evidence>
<protein>
    <submittedName>
        <fullName evidence="3">Metallophosphoesterase</fullName>
    </submittedName>
</protein>
<gene>
    <name evidence="3" type="ORF">HYG82_18275</name>
</gene>
<sequence length="505" mass="56395">MLTLTHIADTHLGHRQYGLKQREDDMVSTTRAAFQEMIEERGTDAILLPGDLFHSRDLRPKILHQIEQELEQIPDEVPVLVSRGNHDENLTPRDVTWLNYLHQRGHIVFLQANLNADPETAWLNPYDPEEPGQSAGFYDIDAADVDGPIRVFGLQWRGAKTDQALQQVAKGIQETNEMHGEPAWTVLLAHFGIEDEVPTLGGTVTHGELRDVKDVVDYLALGHIHKRYESGGWIYNPGSPEAHNTREGRSEWDHGYCSVALDAGGSEAGGDAIDFDAEHHPTKRRPYYRIEFDVTAYESPGDLETAFQNHVRDEQAAITEYCSQDEFTARGEPREPIIDLRFTGTLQFSRGDFRTDELAEWAEEACDALYVQVNTGIRTANVQQLLSEIDEDEVFKDGQLNTAALENRVFETIAKESIYDDHAADVADVLGNAHQMAQADEAVEDIRDSVSSARQELFPELTDDVVLDIEEDPFADANTGEEASDNTTDGDEADGEAEAGEVVEQ</sequence>
<dbReference type="PANTHER" id="PTHR30337">
    <property type="entry name" value="COMPONENT OF ATP-DEPENDENT DSDNA EXONUCLEASE"/>
    <property type="match status" value="1"/>
</dbReference>
<accession>A0A7D5KF75</accession>
<dbReference type="InterPro" id="IPR050535">
    <property type="entry name" value="DNA_Repair-Maintenance_Comp"/>
</dbReference>
<dbReference type="RefSeq" id="WP_179263339.1">
    <property type="nucleotide sequence ID" value="NZ_CP058601.1"/>
</dbReference>
<feature type="region of interest" description="Disordered" evidence="1">
    <location>
        <begin position="462"/>
        <end position="505"/>
    </location>
</feature>
<dbReference type="GO" id="GO:0016787">
    <property type="term" value="F:hydrolase activity"/>
    <property type="evidence" value="ECO:0007669"/>
    <property type="project" value="InterPro"/>
</dbReference>
<name>A0A7D5KF75_9EURY</name>
<dbReference type="KEGG" id="haly:HYG82_18275"/>
<dbReference type="AlphaFoldDB" id="A0A7D5KF75"/>